<feature type="transmembrane region" description="Helical" evidence="1">
    <location>
        <begin position="88"/>
        <end position="109"/>
    </location>
</feature>
<evidence type="ECO:0008006" key="4">
    <source>
        <dbReference type="Google" id="ProtNLM"/>
    </source>
</evidence>
<name>A0ABV5WUD5_9LACO</name>
<keyword evidence="1" id="KW-0472">Membrane</keyword>
<feature type="transmembrane region" description="Helical" evidence="1">
    <location>
        <begin position="221"/>
        <end position="241"/>
    </location>
</feature>
<protein>
    <recommendedName>
        <fullName evidence="4">Polysaccharide biosynthesis protein</fullName>
    </recommendedName>
</protein>
<keyword evidence="1" id="KW-0812">Transmembrane</keyword>
<feature type="transmembrane region" description="Helical" evidence="1">
    <location>
        <begin position="261"/>
        <end position="278"/>
    </location>
</feature>
<organism evidence="2 3">
    <name type="scientific">Lactiplantibacillus modestisalitolerans</name>
    <dbReference type="NCBI Taxonomy" id="1457219"/>
    <lineage>
        <taxon>Bacteria</taxon>
        <taxon>Bacillati</taxon>
        <taxon>Bacillota</taxon>
        <taxon>Bacilli</taxon>
        <taxon>Lactobacillales</taxon>
        <taxon>Lactobacillaceae</taxon>
        <taxon>Lactiplantibacillus</taxon>
    </lineage>
</organism>
<feature type="transmembrane region" description="Helical" evidence="1">
    <location>
        <begin position="187"/>
        <end position="209"/>
    </location>
</feature>
<feature type="transmembrane region" description="Helical" evidence="1">
    <location>
        <begin position="46"/>
        <end position="67"/>
    </location>
</feature>
<feature type="transmembrane region" description="Helical" evidence="1">
    <location>
        <begin position="321"/>
        <end position="340"/>
    </location>
</feature>
<evidence type="ECO:0000313" key="2">
    <source>
        <dbReference type="EMBL" id="MFB9769749.1"/>
    </source>
</evidence>
<keyword evidence="1" id="KW-1133">Transmembrane helix</keyword>
<dbReference type="Proteomes" id="UP001589691">
    <property type="component" value="Unassembled WGS sequence"/>
</dbReference>
<dbReference type="EMBL" id="JBHLZY010000020">
    <property type="protein sequence ID" value="MFB9769749.1"/>
    <property type="molecule type" value="Genomic_DNA"/>
</dbReference>
<sequence length="358" mass="39206">MSRMNEYQLYQFQRRLVTLAVGLLIYGYTGARGVSAFTSQPQSLWFYPQFCLAILVTSAPHLLLMAIGARGGQVSGLQSGTSKYRSRFFAGFVVSGLLLIGVISVQTLTTAGVSLSWATMGVVCDQVPGGLVAIFIGLLELSLLAPILRQLSQPQARGPVQIGIGCYLVVLSLGPLAGFFLTGNVPAVRGLLFILMVPIDVLMGAWISRGSWQNWLTRQRLLGLWLGTAACFGGMLAVSMYAVNLNHNYDLILTQPFTQSLQFLPCVTIGLTVAVRQLNRPLRAPRPHNFLEGAYGVLLVAVLLLEPLAIVVPVLSPLLGHWLATWVWVGLTAVFSDWCVRLLRLFRCFRWGLPNLFK</sequence>
<proteinExistence type="predicted"/>
<feature type="transmembrane region" description="Helical" evidence="1">
    <location>
        <begin position="129"/>
        <end position="148"/>
    </location>
</feature>
<reference evidence="2 3" key="1">
    <citation type="submission" date="2024-09" db="EMBL/GenBank/DDBJ databases">
        <authorList>
            <person name="Sun Q."/>
            <person name="Mori K."/>
        </authorList>
    </citation>
    <scope>NUCLEOTIDE SEQUENCE [LARGE SCALE GENOMIC DNA]</scope>
    <source>
        <strain evidence="2 3">TBRC 4576</strain>
    </source>
</reference>
<feature type="transmembrane region" description="Helical" evidence="1">
    <location>
        <begin position="290"/>
        <end position="315"/>
    </location>
</feature>
<evidence type="ECO:0000256" key="1">
    <source>
        <dbReference type="SAM" id="Phobius"/>
    </source>
</evidence>
<feature type="transmembrane region" description="Helical" evidence="1">
    <location>
        <begin position="160"/>
        <end position="181"/>
    </location>
</feature>
<comment type="caution">
    <text evidence="2">The sequence shown here is derived from an EMBL/GenBank/DDBJ whole genome shotgun (WGS) entry which is preliminary data.</text>
</comment>
<accession>A0ABV5WUD5</accession>
<dbReference type="RefSeq" id="WP_137641475.1">
    <property type="nucleotide sequence ID" value="NZ_BJEA01000001.1"/>
</dbReference>
<gene>
    <name evidence="2" type="ORF">ACFFLI_07710</name>
</gene>
<keyword evidence="3" id="KW-1185">Reference proteome</keyword>
<evidence type="ECO:0000313" key="3">
    <source>
        <dbReference type="Proteomes" id="UP001589691"/>
    </source>
</evidence>